<organism evidence="1 2">
    <name type="scientific">Bionectria ochroleuca</name>
    <name type="common">Gliocladium roseum</name>
    <dbReference type="NCBI Taxonomy" id="29856"/>
    <lineage>
        <taxon>Eukaryota</taxon>
        <taxon>Fungi</taxon>
        <taxon>Dikarya</taxon>
        <taxon>Ascomycota</taxon>
        <taxon>Pezizomycotina</taxon>
        <taxon>Sordariomycetes</taxon>
        <taxon>Hypocreomycetidae</taxon>
        <taxon>Hypocreales</taxon>
        <taxon>Bionectriaceae</taxon>
        <taxon>Clonostachys</taxon>
    </lineage>
</organism>
<evidence type="ECO:0000313" key="2">
    <source>
        <dbReference type="Proteomes" id="UP000616885"/>
    </source>
</evidence>
<dbReference type="EMBL" id="JADCTT010000001">
    <property type="protein sequence ID" value="KAF9759807.1"/>
    <property type="molecule type" value="Genomic_DNA"/>
</dbReference>
<proteinExistence type="predicted"/>
<accession>A0A8H7NP83</accession>
<reference evidence="1" key="1">
    <citation type="submission" date="2020-10" db="EMBL/GenBank/DDBJ databases">
        <title>High-Quality Genome Resource of Clonostachys rosea strain S41 by Oxford Nanopore Long-Read Sequencing.</title>
        <authorList>
            <person name="Wang H."/>
        </authorList>
    </citation>
    <scope>NUCLEOTIDE SEQUENCE</scope>
    <source>
        <strain evidence="1">S41</strain>
    </source>
</reference>
<evidence type="ECO:0000313" key="1">
    <source>
        <dbReference type="EMBL" id="KAF9759807.1"/>
    </source>
</evidence>
<name>A0A8H7NP83_BIOOC</name>
<dbReference type="Proteomes" id="UP000616885">
    <property type="component" value="Unassembled WGS sequence"/>
</dbReference>
<comment type="caution">
    <text evidence="1">The sequence shown here is derived from an EMBL/GenBank/DDBJ whole genome shotgun (WGS) entry which is preliminary data.</text>
</comment>
<protein>
    <submittedName>
        <fullName evidence="1">Uncharacterized protein</fullName>
    </submittedName>
</protein>
<gene>
    <name evidence="1" type="ORF">IM811_001501</name>
</gene>
<dbReference type="AlphaFoldDB" id="A0A8H7NP83"/>
<sequence>MLPGGTRAVHMMLMSWGGEEAAKGGMDAADLRAQWHRSSQQVRAHGVDHCDEHGANLLWNAERRRVMMIDFDQAILRPALKHRQLSAVHGTKRKYRVDNLKAHFRKRSLLHNRPQAYLMSSRGT</sequence>